<keyword evidence="1" id="KW-0812">Transmembrane</keyword>
<evidence type="ECO:0000313" key="3">
    <source>
        <dbReference type="Proteomes" id="UP000295418"/>
    </source>
</evidence>
<dbReference type="AlphaFoldDB" id="A0A4R4ENC7"/>
<keyword evidence="1" id="KW-1133">Transmembrane helix</keyword>
<organism evidence="2 3">
    <name type="scientific">Paenibacillus albiflavus</name>
    <dbReference type="NCBI Taxonomy" id="2545760"/>
    <lineage>
        <taxon>Bacteria</taxon>
        <taxon>Bacillati</taxon>
        <taxon>Bacillota</taxon>
        <taxon>Bacilli</taxon>
        <taxon>Bacillales</taxon>
        <taxon>Paenibacillaceae</taxon>
        <taxon>Paenibacillus</taxon>
    </lineage>
</organism>
<feature type="transmembrane region" description="Helical" evidence="1">
    <location>
        <begin position="245"/>
        <end position="267"/>
    </location>
</feature>
<dbReference type="Proteomes" id="UP000295418">
    <property type="component" value="Unassembled WGS sequence"/>
</dbReference>
<gene>
    <name evidence="2" type="ORF">E0485_01185</name>
</gene>
<feature type="transmembrane region" description="Helical" evidence="1">
    <location>
        <begin position="182"/>
        <end position="201"/>
    </location>
</feature>
<feature type="transmembrane region" description="Helical" evidence="1">
    <location>
        <begin position="20"/>
        <end position="43"/>
    </location>
</feature>
<sequence>MNRFMKLLEWEISRFGKIYLALCSLTIVVQFAGLFFTTLYSVFSANKMVKENAIPVEMIPPIQINVFKNSLWFGGPILISVSVLVLYVFFIWYREWWGKNTFAYRLLMLPTSRMNIYMAKVTAIMVFVFGLVALQIVLLALQNMLFNMIVPIKFLEKMALVDLIRSDFILSLLLPKYFIQFLYHYGTGAMFIVAIFTIIMLERSFRWKGIIAGIGYAVVLLGILWLPQIINILLYPKYWFNIEVFIIEIIIRVLLIAISLWLSSYLLRKRISV</sequence>
<feature type="transmembrane region" description="Helical" evidence="1">
    <location>
        <begin position="71"/>
        <end position="93"/>
    </location>
</feature>
<feature type="transmembrane region" description="Helical" evidence="1">
    <location>
        <begin position="114"/>
        <end position="141"/>
    </location>
</feature>
<evidence type="ECO:0000256" key="1">
    <source>
        <dbReference type="SAM" id="Phobius"/>
    </source>
</evidence>
<protein>
    <submittedName>
        <fullName evidence="2">Uncharacterized protein</fullName>
    </submittedName>
</protein>
<name>A0A4R4ENC7_9BACL</name>
<comment type="caution">
    <text evidence="2">The sequence shown here is derived from an EMBL/GenBank/DDBJ whole genome shotgun (WGS) entry which is preliminary data.</text>
</comment>
<keyword evidence="1" id="KW-0472">Membrane</keyword>
<reference evidence="2 3" key="1">
    <citation type="submission" date="2019-03" db="EMBL/GenBank/DDBJ databases">
        <authorList>
            <person name="Kim M.K.M."/>
        </authorList>
    </citation>
    <scope>NUCLEOTIDE SEQUENCE [LARGE SCALE GENOMIC DNA]</scope>
    <source>
        <strain evidence="2 3">18JY21-1</strain>
    </source>
</reference>
<accession>A0A4R4ENC7</accession>
<proteinExistence type="predicted"/>
<dbReference type="RefSeq" id="WP_132415718.1">
    <property type="nucleotide sequence ID" value="NZ_SKFG01000001.1"/>
</dbReference>
<evidence type="ECO:0000313" key="2">
    <source>
        <dbReference type="EMBL" id="TCZ80930.1"/>
    </source>
</evidence>
<keyword evidence="3" id="KW-1185">Reference proteome</keyword>
<dbReference type="EMBL" id="SKFG01000001">
    <property type="protein sequence ID" value="TCZ80930.1"/>
    <property type="molecule type" value="Genomic_DNA"/>
</dbReference>
<dbReference type="OrthoDB" id="1751619at2"/>
<feature type="transmembrane region" description="Helical" evidence="1">
    <location>
        <begin position="213"/>
        <end position="233"/>
    </location>
</feature>